<dbReference type="RefSeq" id="WP_369602384.1">
    <property type="nucleotide sequence ID" value="NZ_CP154858.1"/>
</dbReference>
<feature type="chain" id="PRO_5044340181" evidence="2">
    <location>
        <begin position="22"/>
        <end position="390"/>
    </location>
</feature>
<protein>
    <submittedName>
        <fullName evidence="3">MalM family protein</fullName>
    </submittedName>
</protein>
<dbReference type="GO" id="GO:0008643">
    <property type="term" value="P:carbohydrate transport"/>
    <property type="evidence" value="ECO:0007669"/>
    <property type="project" value="InterPro"/>
</dbReference>
<organism evidence="3">
    <name type="scientific">Thermohahella caldifontis</name>
    <dbReference type="NCBI Taxonomy" id="3142973"/>
    <lineage>
        <taxon>Bacteria</taxon>
        <taxon>Pseudomonadati</taxon>
        <taxon>Pseudomonadota</taxon>
        <taxon>Gammaproteobacteria</taxon>
        <taxon>Oceanospirillales</taxon>
        <taxon>Hahellaceae</taxon>
        <taxon>Thermohahella</taxon>
    </lineage>
</organism>
<sequence length="390" mass="42326">MRNRIVLCVCLVSVLAQVAAARERIFTWVDENGHIRHTVIRETDPESLDAGGQSADEPGAAQAQDAAGAPETQVVPADPAQRVESTPQASAGAVAPRQAAPAEKAISGDVARDQKPQDGTQKPNEDAEGAGVASGIAGADVSPGAAGASAKQALKPGPEGTYFLDGEVYEDAAALEARGFSRKDRPRFMTWVDATGQIRSDPLPAVEEDKSPPKVREEEPVILARTEPVPADLAAGCCKALTDVTFNHLEMPGDDPELLIRFERDEPVTRLLGSETPFRLITLPESTEGTIYRVRTFVGKKAVYPTLVTLDKDFRPVRVLRDVVYRYEPRTWFRHAFIEGYIALAPGERHLVVFMDDADLVRQTVTIGLSEEPIVVRHGRIGDLHFLAVR</sequence>
<name>A0AB39UYW0_9GAMM</name>
<evidence type="ECO:0000313" key="3">
    <source>
        <dbReference type="EMBL" id="XDT73390.1"/>
    </source>
</evidence>
<evidence type="ECO:0000256" key="2">
    <source>
        <dbReference type="SAM" id="SignalP"/>
    </source>
</evidence>
<gene>
    <name evidence="3" type="ORF">AAIA72_05300</name>
</gene>
<feature type="compositionally biased region" description="Low complexity" evidence="1">
    <location>
        <begin position="55"/>
        <end position="71"/>
    </location>
</feature>
<accession>A0AB39UYW0</accession>
<keyword evidence="2" id="KW-0732">Signal</keyword>
<feature type="compositionally biased region" description="Low complexity" evidence="1">
    <location>
        <begin position="89"/>
        <end position="105"/>
    </location>
</feature>
<dbReference type="AlphaFoldDB" id="A0AB39UYW0"/>
<evidence type="ECO:0000256" key="1">
    <source>
        <dbReference type="SAM" id="MobiDB-lite"/>
    </source>
</evidence>
<proteinExistence type="predicted"/>
<feature type="signal peptide" evidence="2">
    <location>
        <begin position="1"/>
        <end position="21"/>
    </location>
</feature>
<dbReference type="EMBL" id="CP154858">
    <property type="protein sequence ID" value="XDT73390.1"/>
    <property type="molecule type" value="Genomic_DNA"/>
</dbReference>
<dbReference type="KEGG" id="tcd:AAIA72_05300"/>
<dbReference type="InterPro" id="IPR010794">
    <property type="entry name" value="MalM"/>
</dbReference>
<reference evidence="3" key="1">
    <citation type="submission" date="2024-05" db="EMBL/GenBank/DDBJ databases">
        <title>Genome sequencing of novel strain.</title>
        <authorList>
            <person name="Ganbat D."/>
            <person name="Ganbat S."/>
            <person name="Lee S.-J."/>
        </authorList>
    </citation>
    <scope>NUCLEOTIDE SEQUENCE</scope>
    <source>
        <strain evidence="3">SMD15-11</strain>
    </source>
</reference>
<feature type="region of interest" description="Disordered" evidence="1">
    <location>
        <begin position="42"/>
        <end position="144"/>
    </location>
</feature>
<dbReference type="Pfam" id="PF07148">
    <property type="entry name" value="MalM"/>
    <property type="match status" value="1"/>
</dbReference>
<dbReference type="GO" id="GO:0042597">
    <property type="term" value="C:periplasmic space"/>
    <property type="evidence" value="ECO:0007669"/>
    <property type="project" value="InterPro"/>
</dbReference>